<sequence>MTRAAGRPEGIDLSNWQEPQNVGWAFQHIPDLMPVAEIPGAGPAAAAALPAGPAVDLSIPVGRLGAGVDTAAAVLDDTHTDGFLVLHDGAVVAEQYRGTMTPGTRHLLMSVSKSLLGCVAGILREQGLIDPARAVTDYLPEVAGSGYAGATVRDVLDMRTGVRFSEAYTDPDAGVRVMERSAGWAPRTDADPAGLYDYITGLPAEGPHGGGFVYRSIDTDLLGWLCERVTGIRTAQLISELLWRPMGAEADAFVTVDALGNAMHDGGVCATLRDLARFGRLLCDDGVAGGRQVIPERWIAESFDPGADVRAAFAGTANEPVLPGGWYHNQFWFVRRGGAKVLLCMGIHGQLVYVHPGARTVAAKLSSWPDAQDTTALIDTLRACGSLAEALSSG</sequence>
<evidence type="ECO:0000313" key="2">
    <source>
        <dbReference type="EMBL" id="GAA4389389.1"/>
    </source>
</evidence>
<dbReference type="InterPro" id="IPR012338">
    <property type="entry name" value="Beta-lactam/transpept-like"/>
</dbReference>
<name>A0ABP8JE42_9ACTN</name>
<evidence type="ECO:0000313" key="3">
    <source>
        <dbReference type="Proteomes" id="UP001500635"/>
    </source>
</evidence>
<evidence type="ECO:0000259" key="1">
    <source>
        <dbReference type="Pfam" id="PF00144"/>
    </source>
</evidence>
<dbReference type="PANTHER" id="PTHR43283">
    <property type="entry name" value="BETA-LACTAMASE-RELATED"/>
    <property type="match status" value="1"/>
</dbReference>
<dbReference type="PANTHER" id="PTHR43283:SF7">
    <property type="entry name" value="BETA-LACTAMASE-RELATED DOMAIN-CONTAINING PROTEIN"/>
    <property type="match status" value="1"/>
</dbReference>
<feature type="domain" description="Beta-lactamase-related" evidence="1">
    <location>
        <begin position="81"/>
        <end position="371"/>
    </location>
</feature>
<organism evidence="2 3">
    <name type="scientific">Tsukamurella soli</name>
    <dbReference type="NCBI Taxonomy" id="644556"/>
    <lineage>
        <taxon>Bacteria</taxon>
        <taxon>Bacillati</taxon>
        <taxon>Actinomycetota</taxon>
        <taxon>Actinomycetes</taxon>
        <taxon>Mycobacteriales</taxon>
        <taxon>Tsukamurellaceae</taxon>
        <taxon>Tsukamurella</taxon>
    </lineage>
</organism>
<dbReference type="InterPro" id="IPR050789">
    <property type="entry name" value="Diverse_Enzym_Activities"/>
</dbReference>
<dbReference type="Gene3D" id="3.40.710.10">
    <property type="entry name" value="DD-peptidase/beta-lactamase superfamily"/>
    <property type="match status" value="1"/>
</dbReference>
<keyword evidence="2" id="KW-0378">Hydrolase</keyword>
<reference evidence="3" key="1">
    <citation type="journal article" date="2019" name="Int. J. Syst. Evol. Microbiol.">
        <title>The Global Catalogue of Microorganisms (GCM) 10K type strain sequencing project: providing services to taxonomists for standard genome sequencing and annotation.</title>
        <authorList>
            <consortium name="The Broad Institute Genomics Platform"/>
            <consortium name="The Broad Institute Genome Sequencing Center for Infectious Disease"/>
            <person name="Wu L."/>
            <person name="Ma J."/>
        </authorList>
    </citation>
    <scope>NUCLEOTIDE SEQUENCE [LARGE SCALE GENOMIC DNA]</scope>
    <source>
        <strain evidence="3">JCM 17688</strain>
    </source>
</reference>
<gene>
    <name evidence="2" type="ORF">GCM10023147_16090</name>
</gene>
<proteinExistence type="predicted"/>
<accession>A0ABP8JE42</accession>
<comment type="caution">
    <text evidence="2">The sequence shown here is derived from an EMBL/GenBank/DDBJ whole genome shotgun (WGS) entry which is preliminary data.</text>
</comment>
<dbReference type="RefSeq" id="WP_344993451.1">
    <property type="nucleotide sequence ID" value="NZ_BAABFR010000018.1"/>
</dbReference>
<dbReference type="InterPro" id="IPR001466">
    <property type="entry name" value="Beta-lactam-related"/>
</dbReference>
<protein>
    <submittedName>
        <fullName evidence="2">Serine hydrolase</fullName>
    </submittedName>
</protein>
<dbReference type="SUPFAM" id="SSF56601">
    <property type="entry name" value="beta-lactamase/transpeptidase-like"/>
    <property type="match status" value="1"/>
</dbReference>
<dbReference type="Proteomes" id="UP001500635">
    <property type="component" value="Unassembled WGS sequence"/>
</dbReference>
<dbReference type="Pfam" id="PF00144">
    <property type="entry name" value="Beta-lactamase"/>
    <property type="match status" value="1"/>
</dbReference>
<dbReference type="GO" id="GO:0016787">
    <property type="term" value="F:hydrolase activity"/>
    <property type="evidence" value="ECO:0007669"/>
    <property type="project" value="UniProtKB-KW"/>
</dbReference>
<dbReference type="EMBL" id="BAABFR010000018">
    <property type="protein sequence ID" value="GAA4389389.1"/>
    <property type="molecule type" value="Genomic_DNA"/>
</dbReference>
<keyword evidence="3" id="KW-1185">Reference proteome</keyword>